<dbReference type="GO" id="GO:0003690">
    <property type="term" value="F:double-stranded DNA binding"/>
    <property type="evidence" value="ECO:0007669"/>
    <property type="project" value="TreeGrafter"/>
</dbReference>
<keyword evidence="4 8" id="KW-0805">Transcription regulation</keyword>
<dbReference type="Pfam" id="PF18307">
    <property type="entry name" value="Tfb2_C"/>
    <property type="match status" value="1"/>
</dbReference>
<evidence type="ECO:0000256" key="5">
    <source>
        <dbReference type="ARBA" id="ARBA00023163"/>
    </source>
</evidence>
<keyword evidence="11" id="KW-1185">Reference proteome</keyword>
<dbReference type="OrthoDB" id="364513at2759"/>
<dbReference type="InterPro" id="IPR004598">
    <property type="entry name" value="TFIIH_p52/Tfb2"/>
</dbReference>
<evidence type="ECO:0000256" key="1">
    <source>
        <dbReference type="ARBA" id="ARBA00004123"/>
    </source>
</evidence>
<keyword evidence="6 8" id="KW-0234">DNA repair</keyword>
<dbReference type="GO" id="GO:0006289">
    <property type="term" value="P:nucleotide-excision repair"/>
    <property type="evidence" value="ECO:0007669"/>
    <property type="project" value="InterPro"/>
</dbReference>
<feature type="domain" description="Transcription factor Tfb2 C-terminal" evidence="9">
    <location>
        <begin position="616"/>
        <end position="702"/>
    </location>
</feature>
<dbReference type="EMBL" id="LRBP01000027">
    <property type="protein sequence ID" value="OII71776.1"/>
    <property type="molecule type" value="Genomic_DNA"/>
</dbReference>
<dbReference type="GO" id="GO:0000439">
    <property type="term" value="C:transcription factor TFIIH core complex"/>
    <property type="evidence" value="ECO:0007669"/>
    <property type="project" value="InterPro"/>
</dbReference>
<protein>
    <recommendedName>
        <fullName evidence="8">General transcription factor IIH subunit 4</fullName>
    </recommendedName>
</protein>
<dbReference type="InterPro" id="IPR040662">
    <property type="entry name" value="Tfb2_C"/>
</dbReference>
<comment type="similarity">
    <text evidence="2 8">Belongs to the TFB2 family.</text>
</comment>
<keyword evidence="3 8" id="KW-0227">DNA damage</keyword>
<reference evidence="10 11" key="1">
    <citation type="submission" date="2016-10" db="EMBL/GenBank/DDBJ databases">
        <title>Reductive evolution of mitochondrial metabolism and differential evolution of invasion-related proteins in Cryptosporidium.</title>
        <authorList>
            <person name="Liu S."/>
            <person name="Roellig D.M."/>
            <person name="Guo Y."/>
            <person name="Li N."/>
            <person name="Frace M.A."/>
            <person name="Tang K."/>
            <person name="Zhang L."/>
            <person name="Feng Y."/>
            <person name="Xiao L."/>
        </authorList>
    </citation>
    <scope>NUCLEOTIDE SEQUENCE [LARGE SCALE GENOMIC DNA]</scope>
    <source>
        <strain evidence="10">39726</strain>
    </source>
</reference>
<dbReference type="Gene3D" id="3.30.70.2610">
    <property type="match status" value="1"/>
</dbReference>
<proteinExistence type="inferred from homology"/>
<sequence length="710" mass="81534">MPMGKPFYSKISTISSWNLQEYIATLSSTNACLLFENISCVTELFSSLSELQKNIVSRLMILGNEHGNYMGEKAMNIWVLTSKKNELEFALKKLRSLKIIKVNVLDSSSQKSISDSISVQYQLNPIFQKTLTKFIFEGGASIGLEVPKKISEIGISYISLTRFVRRKWNNILNIIVELSGNKNIPRNNNVLDKFQLISRDTIKVLDSINLISWNLKKDFSESSSNSKGFRIQINNSNLLQDSNEQLFDGFDQEDRFSLQNDQNALDIYNDTKYEVFESNSNSEEEYLPANTKKMRQKKSIMSIKHTHTKSQMDKIFEQKLTPKAFCWLLCDTCSQLLILLNGFIKMVETESSTKFEEYKFSRVNNGNTFNPTISSLISLILSISSSKIGQPISITKKMMNNVLIRFILFAYDLGLVYIDESTLESEIYPLMKKLETTQISCIELFYTTPFSLLIGSEGFKLQSLYSVFKVGDNFPQKCGSENIQNLLLPLHFYFDEELWHKIMVETSTVNTHQPNRLNMDSIQIEAGIIVQSNFRIYCYTASPLQAKILRHLCQVKVRGPNIICGILSRKGLLSAYSMGVSAEQILRFFSSNAHPMILRRFMLEGTSIVPMNVETQLKLWEKDRNRLKISHSSTFSDWGTSTNDIQLYSQTVLYAKSKDILLYNVPIEIIEKELNNGGFELQKKIILVIKQEYEDDIKTFIRTKREVINR</sequence>
<organism evidence="10 11">
    <name type="scientific">Cryptosporidium ubiquitum</name>
    <dbReference type="NCBI Taxonomy" id="857276"/>
    <lineage>
        <taxon>Eukaryota</taxon>
        <taxon>Sar</taxon>
        <taxon>Alveolata</taxon>
        <taxon>Apicomplexa</taxon>
        <taxon>Conoidasida</taxon>
        <taxon>Coccidia</taxon>
        <taxon>Eucoccidiorida</taxon>
        <taxon>Eimeriorina</taxon>
        <taxon>Cryptosporidiidae</taxon>
        <taxon>Cryptosporidium</taxon>
    </lineage>
</organism>
<evidence type="ECO:0000256" key="3">
    <source>
        <dbReference type="ARBA" id="ARBA00022763"/>
    </source>
</evidence>
<keyword evidence="5 8" id="KW-0804">Transcription</keyword>
<accession>A0A1J4MC20</accession>
<evidence type="ECO:0000256" key="2">
    <source>
        <dbReference type="ARBA" id="ARBA00007132"/>
    </source>
</evidence>
<comment type="caution">
    <text evidence="10">The sequence shown here is derived from an EMBL/GenBank/DDBJ whole genome shotgun (WGS) entry which is preliminary data.</text>
</comment>
<dbReference type="Pfam" id="PF03849">
    <property type="entry name" value="Tfb2"/>
    <property type="match status" value="2"/>
</dbReference>
<dbReference type="PANTHER" id="PTHR13152:SF0">
    <property type="entry name" value="GENERAL TRANSCRIPTION FACTOR IIH SUBUNIT 4"/>
    <property type="match status" value="1"/>
</dbReference>
<evidence type="ECO:0000256" key="4">
    <source>
        <dbReference type="ARBA" id="ARBA00023015"/>
    </source>
</evidence>
<comment type="subcellular location">
    <subcellularLocation>
        <location evidence="1 8">Nucleus</location>
    </subcellularLocation>
</comment>
<evidence type="ECO:0000259" key="9">
    <source>
        <dbReference type="Pfam" id="PF18307"/>
    </source>
</evidence>
<dbReference type="PANTHER" id="PTHR13152">
    <property type="entry name" value="TFIIH, POLYPEPTIDE 4"/>
    <property type="match status" value="1"/>
</dbReference>
<gene>
    <name evidence="10" type="ORF">cubi_00583</name>
</gene>
<evidence type="ECO:0000256" key="6">
    <source>
        <dbReference type="ARBA" id="ARBA00023204"/>
    </source>
</evidence>
<comment type="function">
    <text evidence="8">Component of the general transcription and DNA repair factor IIH (TFIIH) core complex which is involved in general and transcription-coupled nucleotide excision repair (NER) of damaged DNA.</text>
</comment>
<name>A0A1J4MC20_9CRYT</name>
<dbReference type="VEuPathDB" id="CryptoDB:cubi_00583"/>
<evidence type="ECO:0000256" key="7">
    <source>
        <dbReference type="ARBA" id="ARBA00023242"/>
    </source>
</evidence>
<dbReference type="GeneID" id="39977376"/>
<keyword evidence="7 8" id="KW-0539">Nucleus</keyword>
<evidence type="ECO:0000313" key="11">
    <source>
        <dbReference type="Proteomes" id="UP000186176"/>
    </source>
</evidence>
<evidence type="ECO:0000256" key="8">
    <source>
        <dbReference type="RuleBase" id="RU364024"/>
    </source>
</evidence>
<evidence type="ECO:0000313" key="10">
    <source>
        <dbReference type="EMBL" id="OII71776.1"/>
    </source>
</evidence>
<dbReference type="GO" id="GO:0001671">
    <property type="term" value="F:ATPase activator activity"/>
    <property type="evidence" value="ECO:0007669"/>
    <property type="project" value="InterPro"/>
</dbReference>
<dbReference type="Proteomes" id="UP000186176">
    <property type="component" value="Unassembled WGS sequence"/>
</dbReference>
<dbReference type="RefSeq" id="XP_028873395.1">
    <property type="nucleotide sequence ID" value="XM_029017597.1"/>
</dbReference>
<dbReference type="AlphaFoldDB" id="A0A1J4MC20"/>
<dbReference type="GO" id="GO:0005675">
    <property type="term" value="C:transcription factor TFIIH holo complex"/>
    <property type="evidence" value="ECO:0007669"/>
    <property type="project" value="TreeGrafter"/>
</dbReference>